<dbReference type="SUPFAM" id="SSF90123">
    <property type="entry name" value="ABC transporter transmembrane region"/>
    <property type="match status" value="1"/>
</dbReference>
<dbReference type="EMBL" id="OU503055">
    <property type="protein sequence ID" value="CAI9783802.1"/>
    <property type="molecule type" value="Genomic_DNA"/>
</dbReference>
<dbReference type="Proteomes" id="UP000834106">
    <property type="component" value="Chromosome 20"/>
</dbReference>
<organism evidence="7 8">
    <name type="scientific">Fraxinus pennsylvanica</name>
    <dbReference type="NCBI Taxonomy" id="56036"/>
    <lineage>
        <taxon>Eukaryota</taxon>
        <taxon>Viridiplantae</taxon>
        <taxon>Streptophyta</taxon>
        <taxon>Embryophyta</taxon>
        <taxon>Tracheophyta</taxon>
        <taxon>Spermatophyta</taxon>
        <taxon>Magnoliopsida</taxon>
        <taxon>eudicotyledons</taxon>
        <taxon>Gunneridae</taxon>
        <taxon>Pentapetalae</taxon>
        <taxon>asterids</taxon>
        <taxon>lamiids</taxon>
        <taxon>Lamiales</taxon>
        <taxon>Oleaceae</taxon>
        <taxon>Oleeae</taxon>
        <taxon>Fraxinus</taxon>
    </lineage>
</organism>
<dbReference type="InterPro" id="IPR036640">
    <property type="entry name" value="ABC1_TM_sf"/>
</dbReference>
<proteinExistence type="predicted"/>
<dbReference type="SUPFAM" id="SSF52540">
    <property type="entry name" value="P-loop containing nucleoside triphosphate hydrolases"/>
    <property type="match status" value="1"/>
</dbReference>
<dbReference type="GO" id="GO:0005524">
    <property type="term" value="F:ATP binding"/>
    <property type="evidence" value="ECO:0007669"/>
    <property type="project" value="InterPro"/>
</dbReference>
<evidence type="ECO:0000256" key="5">
    <source>
        <dbReference type="SAM" id="MobiDB-lite"/>
    </source>
</evidence>
<keyword evidence="8" id="KW-1185">Reference proteome</keyword>
<name>A0AAD2AES6_9LAMI</name>
<keyword evidence="2" id="KW-0812">Transmembrane</keyword>
<dbReference type="PANTHER" id="PTHR43394:SF18">
    <property type="entry name" value="ABC TRANSPORTER B FAMILY MEMBER 11-LIKE"/>
    <property type="match status" value="1"/>
</dbReference>
<dbReference type="InterPro" id="IPR039421">
    <property type="entry name" value="Type_1_exporter"/>
</dbReference>
<dbReference type="InterPro" id="IPR003439">
    <property type="entry name" value="ABC_transporter-like_ATP-bd"/>
</dbReference>
<evidence type="ECO:0000313" key="7">
    <source>
        <dbReference type="EMBL" id="CAI9783802.1"/>
    </source>
</evidence>
<gene>
    <name evidence="7" type="ORF">FPE_LOCUS30947</name>
</gene>
<dbReference type="Gene3D" id="3.40.50.300">
    <property type="entry name" value="P-loop containing nucleotide triphosphate hydrolases"/>
    <property type="match status" value="1"/>
</dbReference>
<dbReference type="InterPro" id="IPR027417">
    <property type="entry name" value="P-loop_NTPase"/>
</dbReference>
<keyword evidence="4" id="KW-0472">Membrane</keyword>
<protein>
    <recommendedName>
        <fullName evidence="6">ABC transporter domain-containing protein</fullName>
    </recommendedName>
</protein>
<feature type="compositionally biased region" description="Basic and acidic residues" evidence="5">
    <location>
        <begin position="20"/>
        <end position="41"/>
    </location>
</feature>
<dbReference type="GO" id="GO:0015421">
    <property type="term" value="F:ABC-type oligopeptide transporter activity"/>
    <property type="evidence" value="ECO:0007669"/>
    <property type="project" value="TreeGrafter"/>
</dbReference>
<evidence type="ECO:0000256" key="1">
    <source>
        <dbReference type="ARBA" id="ARBA00004141"/>
    </source>
</evidence>
<evidence type="ECO:0000256" key="3">
    <source>
        <dbReference type="ARBA" id="ARBA00022989"/>
    </source>
</evidence>
<keyword evidence="3" id="KW-1133">Transmembrane helix</keyword>
<dbReference type="PANTHER" id="PTHR43394">
    <property type="entry name" value="ATP-DEPENDENT PERMEASE MDL1, MITOCHONDRIAL"/>
    <property type="match status" value="1"/>
</dbReference>
<evidence type="ECO:0000256" key="4">
    <source>
        <dbReference type="ARBA" id="ARBA00023136"/>
    </source>
</evidence>
<feature type="domain" description="ABC transporter" evidence="6">
    <location>
        <begin position="252"/>
        <end position="359"/>
    </location>
</feature>
<feature type="region of interest" description="Disordered" evidence="5">
    <location>
        <begin position="1"/>
        <end position="67"/>
    </location>
</feature>
<comment type="subcellular location">
    <subcellularLocation>
        <location evidence="1">Membrane</location>
        <topology evidence="1">Multi-pass membrane protein</topology>
    </subcellularLocation>
</comment>
<evidence type="ECO:0000256" key="2">
    <source>
        <dbReference type="ARBA" id="ARBA00022692"/>
    </source>
</evidence>
<reference evidence="7" key="1">
    <citation type="submission" date="2023-05" db="EMBL/GenBank/DDBJ databases">
        <authorList>
            <person name="Huff M."/>
        </authorList>
    </citation>
    <scope>NUCLEOTIDE SEQUENCE</scope>
</reference>
<dbReference type="GO" id="GO:0016887">
    <property type="term" value="F:ATP hydrolysis activity"/>
    <property type="evidence" value="ECO:0007669"/>
    <property type="project" value="InterPro"/>
</dbReference>
<evidence type="ECO:0000259" key="6">
    <source>
        <dbReference type="Pfam" id="PF00005"/>
    </source>
</evidence>
<dbReference type="GO" id="GO:0005743">
    <property type="term" value="C:mitochondrial inner membrane"/>
    <property type="evidence" value="ECO:0007669"/>
    <property type="project" value="TreeGrafter"/>
</dbReference>
<dbReference type="Gene3D" id="1.20.1560.10">
    <property type="entry name" value="ABC transporter type 1, transmembrane domain"/>
    <property type="match status" value="1"/>
</dbReference>
<dbReference type="Pfam" id="PF00005">
    <property type="entry name" value="ABC_tran"/>
    <property type="match status" value="1"/>
</dbReference>
<accession>A0AAD2AES6</accession>
<dbReference type="AlphaFoldDB" id="A0AAD2AES6"/>
<dbReference type="GO" id="GO:0090374">
    <property type="term" value="P:oligopeptide export from mitochondrion"/>
    <property type="evidence" value="ECO:0007669"/>
    <property type="project" value="TreeGrafter"/>
</dbReference>
<sequence>MKRSTSSGSLPPPFGAPDLIDYHEAQTGDTRDEREVKEPCRRCFSANFPEHSDGDSRPGDSLHDQLVASHHNPSSSAACWFARIPLDGFYKGFSADAKVMYEEASQVANDAVSSIRTVASFSAEEKIMKMYKEKCEAHVKQGVLIGLTRELVLLHKFLQFLHWICSDSTWESILWGCVLAIGVSQASAMAPDVNEAKDSVASTFEILDSKPEIDSISEEGTTLSSVRGDIEFQHVSFKYPTRPDIQIFKDLCQSMPFGQTMALVGESGSGKFTVISLIQRFYNPDSGQIFLDRVEIRKLKLSWLRQQMGLLSQEPILFNETICENIAHGKTGDGAEEEIISATRAADAHNFISGLPQEYVLTKPFAAHLLTTIMGTDTIAVVKNGVIVEKGSHDVLVKMKDGVYASLVAPHCCSQ</sequence>
<feature type="compositionally biased region" description="Basic and acidic residues" evidence="5">
    <location>
        <begin position="50"/>
        <end position="63"/>
    </location>
</feature>
<evidence type="ECO:0000313" key="8">
    <source>
        <dbReference type="Proteomes" id="UP000834106"/>
    </source>
</evidence>